<accession>A1ZQ78</accession>
<feature type="chain" id="PRO_5002642112" evidence="1">
    <location>
        <begin position="22"/>
        <end position="187"/>
    </location>
</feature>
<reference evidence="2 3" key="1">
    <citation type="submission" date="2007-01" db="EMBL/GenBank/DDBJ databases">
        <authorList>
            <person name="Haygood M."/>
            <person name="Podell S."/>
            <person name="Anderson C."/>
            <person name="Hopkinson B."/>
            <person name="Roe K."/>
            <person name="Barbeau K."/>
            <person name="Gaasterland T."/>
            <person name="Ferriera S."/>
            <person name="Johnson J."/>
            <person name="Kravitz S."/>
            <person name="Beeson K."/>
            <person name="Sutton G."/>
            <person name="Rogers Y.-H."/>
            <person name="Friedman R."/>
            <person name="Frazier M."/>
            <person name="Venter J.C."/>
        </authorList>
    </citation>
    <scope>NUCLEOTIDE SEQUENCE [LARGE SCALE GENOMIC DNA]</scope>
    <source>
        <strain evidence="2 3">ATCC 23134</strain>
    </source>
</reference>
<organism evidence="2 3">
    <name type="scientific">Microscilla marina ATCC 23134</name>
    <dbReference type="NCBI Taxonomy" id="313606"/>
    <lineage>
        <taxon>Bacteria</taxon>
        <taxon>Pseudomonadati</taxon>
        <taxon>Bacteroidota</taxon>
        <taxon>Cytophagia</taxon>
        <taxon>Cytophagales</taxon>
        <taxon>Microscillaceae</taxon>
        <taxon>Microscilla</taxon>
    </lineage>
</organism>
<dbReference type="OrthoDB" id="982449at2"/>
<sequence length="187" mass="21410">MKNTLYLLLLAGLLFSSGATAQSDQKQIKETLTSYFTLLEKNEMIKSLDYLYPRFFEIVPRKQIEKSMNGVRNRGISFQSPLLTSLSDVIQVNQAKYALAAYTFKLLVKKKGKSEVALQDLASFFKQVYGNNNVSLDHANQQLVIQTKGEMYVINDPAYQGWKVLEKKKEEHKVLNKLLPKEVLEKL</sequence>
<keyword evidence="3" id="KW-1185">Reference proteome</keyword>
<dbReference type="AlphaFoldDB" id="A1ZQ78"/>
<feature type="signal peptide" evidence="1">
    <location>
        <begin position="1"/>
        <end position="21"/>
    </location>
</feature>
<evidence type="ECO:0000313" key="3">
    <source>
        <dbReference type="Proteomes" id="UP000004095"/>
    </source>
</evidence>
<dbReference type="EMBL" id="AAWS01000023">
    <property type="protein sequence ID" value="EAY27487.1"/>
    <property type="molecule type" value="Genomic_DNA"/>
</dbReference>
<evidence type="ECO:0000256" key="1">
    <source>
        <dbReference type="SAM" id="SignalP"/>
    </source>
</evidence>
<name>A1ZQ78_MICM2</name>
<protein>
    <submittedName>
        <fullName evidence="2">Uncharacterized protein</fullName>
    </submittedName>
</protein>
<proteinExistence type="predicted"/>
<keyword evidence="1" id="KW-0732">Signal</keyword>
<evidence type="ECO:0000313" key="2">
    <source>
        <dbReference type="EMBL" id="EAY27487.1"/>
    </source>
</evidence>
<dbReference type="Proteomes" id="UP000004095">
    <property type="component" value="Unassembled WGS sequence"/>
</dbReference>
<comment type="caution">
    <text evidence="2">The sequence shown here is derived from an EMBL/GenBank/DDBJ whole genome shotgun (WGS) entry which is preliminary data.</text>
</comment>
<gene>
    <name evidence="2" type="ORF">M23134_06888</name>
</gene>
<dbReference type="RefSeq" id="WP_002699502.1">
    <property type="nucleotide sequence ID" value="NZ_AAWS01000023.1"/>
</dbReference>